<reference evidence="2" key="1">
    <citation type="journal article" date="2021" name="PeerJ">
        <title>Extensive microbial diversity within the chicken gut microbiome revealed by metagenomics and culture.</title>
        <authorList>
            <person name="Gilroy R."/>
            <person name="Ravi A."/>
            <person name="Getino M."/>
            <person name="Pursley I."/>
            <person name="Horton D.L."/>
            <person name="Alikhan N.F."/>
            <person name="Baker D."/>
            <person name="Gharbi K."/>
            <person name="Hall N."/>
            <person name="Watson M."/>
            <person name="Adriaenssens E.M."/>
            <person name="Foster-Nyarko E."/>
            <person name="Jarju S."/>
            <person name="Secka A."/>
            <person name="Antonio M."/>
            <person name="Oren A."/>
            <person name="Chaudhuri R.R."/>
            <person name="La Ragione R."/>
            <person name="Hildebrand F."/>
            <person name="Pallen M.J."/>
        </authorList>
    </citation>
    <scope>NUCLEOTIDE SEQUENCE</scope>
    <source>
        <strain evidence="2">ChiBcec16-3735</strain>
    </source>
</reference>
<accession>A0A9D2FEU3</accession>
<evidence type="ECO:0000313" key="2">
    <source>
        <dbReference type="EMBL" id="HIZ57061.1"/>
    </source>
</evidence>
<dbReference type="InterPro" id="IPR012544">
    <property type="entry name" value="PHb"/>
</dbReference>
<comment type="caution">
    <text evidence="2">The sequence shown here is derived from an EMBL/GenBank/DDBJ whole genome shotgun (WGS) entry which is preliminary data.</text>
</comment>
<protein>
    <submittedName>
        <fullName evidence="2">PH domain-containing protein</fullName>
    </submittedName>
</protein>
<dbReference type="EMBL" id="DXBJ01000005">
    <property type="protein sequence ID" value="HIZ57061.1"/>
    <property type="molecule type" value="Genomic_DNA"/>
</dbReference>
<reference evidence="2" key="2">
    <citation type="submission" date="2021-04" db="EMBL/GenBank/DDBJ databases">
        <authorList>
            <person name="Gilroy R."/>
        </authorList>
    </citation>
    <scope>NUCLEOTIDE SEQUENCE</scope>
    <source>
        <strain evidence="2">ChiBcec16-3735</strain>
    </source>
</reference>
<dbReference type="Proteomes" id="UP000824065">
    <property type="component" value="Unassembled WGS sequence"/>
</dbReference>
<evidence type="ECO:0000259" key="1">
    <source>
        <dbReference type="Pfam" id="PF08000"/>
    </source>
</evidence>
<feature type="domain" description="Bacterial Pleckstrin homology" evidence="1">
    <location>
        <begin position="11"/>
        <end position="119"/>
    </location>
</feature>
<dbReference type="CDD" id="cd13225">
    <property type="entry name" value="PH-like_bacteria"/>
    <property type="match status" value="1"/>
</dbReference>
<dbReference type="SUPFAM" id="SSF50729">
    <property type="entry name" value="PH domain-like"/>
    <property type="match status" value="1"/>
</dbReference>
<evidence type="ECO:0000313" key="3">
    <source>
        <dbReference type="Proteomes" id="UP000824065"/>
    </source>
</evidence>
<dbReference type="AlphaFoldDB" id="A0A9D2FEU3"/>
<sequence length="123" mass="13551">MIDFENPTYLKLRPVQDSKLDRLVAPLLCPGEEIVQTFQSVRDGVVFTTRRVIAVNVQGVTGMKKAFTILPYRRIQAYAIESAGLADLDGELQLWFSGLGTVRFELLAGSDLAALCQAIECGM</sequence>
<organism evidence="2 3">
    <name type="scientific">Candidatus Faecalibacterium gallistercoris</name>
    <dbReference type="NCBI Taxonomy" id="2838579"/>
    <lineage>
        <taxon>Bacteria</taxon>
        <taxon>Bacillati</taxon>
        <taxon>Bacillota</taxon>
        <taxon>Clostridia</taxon>
        <taxon>Eubacteriales</taxon>
        <taxon>Oscillospiraceae</taxon>
        <taxon>Faecalibacterium</taxon>
    </lineage>
</organism>
<proteinExistence type="predicted"/>
<dbReference type="InterPro" id="IPR037063">
    <property type="entry name" value="PHb_sf"/>
</dbReference>
<dbReference type="Pfam" id="PF08000">
    <property type="entry name" value="bPH_1"/>
    <property type="match status" value="1"/>
</dbReference>
<name>A0A9D2FEU3_9FIRM</name>
<gene>
    <name evidence="2" type="ORF">H9725_00500</name>
</gene>
<dbReference type="Gene3D" id="2.30.29.50">
    <property type="entry name" value="Bacterial Pleckstrin homology domain"/>
    <property type="match status" value="1"/>
</dbReference>